<evidence type="ECO:0000313" key="1">
    <source>
        <dbReference type="EMBL" id="KAH7971523.1"/>
    </source>
</evidence>
<organism evidence="1 2">
    <name type="scientific">Dermacentor silvarum</name>
    <name type="common">Tick</name>
    <dbReference type="NCBI Taxonomy" id="543639"/>
    <lineage>
        <taxon>Eukaryota</taxon>
        <taxon>Metazoa</taxon>
        <taxon>Ecdysozoa</taxon>
        <taxon>Arthropoda</taxon>
        <taxon>Chelicerata</taxon>
        <taxon>Arachnida</taxon>
        <taxon>Acari</taxon>
        <taxon>Parasitiformes</taxon>
        <taxon>Ixodida</taxon>
        <taxon>Ixodoidea</taxon>
        <taxon>Ixodidae</taxon>
        <taxon>Rhipicephalinae</taxon>
        <taxon>Dermacentor</taxon>
    </lineage>
</organism>
<protein>
    <submittedName>
        <fullName evidence="1">Uncharacterized protein</fullName>
    </submittedName>
</protein>
<accession>A0ACB8DLC4</accession>
<comment type="caution">
    <text evidence="1">The sequence shown here is derived from an EMBL/GenBank/DDBJ whole genome shotgun (WGS) entry which is preliminary data.</text>
</comment>
<dbReference type="EMBL" id="CM023480">
    <property type="protein sequence ID" value="KAH7971523.1"/>
    <property type="molecule type" value="Genomic_DNA"/>
</dbReference>
<evidence type="ECO:0000313" key="2">
    <source>
        <dbReference type="Proteomes" id="UP000821865"/>
    </source>
</evidence>
<keyword evidence="2" id="KW-1185">Reference proteome</keyword>
<gene>
    <name evidence="1" type="ORF">HPB49_025413</name>
</gene>
<proteinExistence type="predicted"/>
<reference evidence="1" key="1">
    <citation type="submission" date="2020-05" db="EMBL/GenBank/DDBJ databases">
        <title>Large-scale comparative analyses of tick genomes elucidate their genetic diversity and vector capacities.</title>
        <authorList>
            <person name="Jia N."/>
            <person name="Wang J."/>
            <person name="Shi W."/>
            <person name="Du L."/>
            <person name="Sun Y."/>
            <person name="Zhan W."/>
            <person name="Jiang J."/>
            <person name="Wang Q."/>
            <person name="Zhang B."/>
            <person name="Ji P."/>
            <person name="Sakyi L.B."/>
            <person name="Cui X."/>
            <person name="Yuan T."/>
            <person name="Jiang B."/>
            <person name="Yang W."/>
            <person name="Lam T.T.-Y."/>
            <person name="Chang Q."/>
            <person name="Ding S."/>
            <person name="Wang X."/>
            <person name="Zhu J."/>
            <person name="Ruan X."/>
            <person name="Zhao L."/>
            <person name="Wei J."/>
            <person name="Que T."/>
            <person name="Du C."/>
            <person name="Cheng J."/>
            <person name="Dai P."/>
            <person name="Han X."/>
            <person name="Huang E."/>
            <person name="Gao Y."/>
            <person name="Liu J."/>
            <person name="Shao H."/>
            <person name="Ye R."/>
            <person name="Li L."/>
            <person name="Wei W."/>
            <person name="Wang X."/>
            <person name="Wang C."/>
            <person name="Yang T."/>
            <person name="Huo Q."/>
            <person name="Li W."/>
            <person name="Guo W."/>
            <person name="Chen H."/>
            <person name="Zhou L."/>
            <person name="Ni X."/>
            <person name="Tian J."/>
            <person name="Zhou Y."/>
            <person name="Sheng Y."/>
            <person name="Liu T."/>
            <person name="Pan Y."/>
            <person name="Xia L."/>
            <person name="Li J."/>
            <person name="Zhao F."/>
            <person name="Cao W."/>
        </authorList>
    </citation>
    <scope>NUCLEOTIDE SEQUENCE</scope>
    <source>
        <strain evidence="1">Dsil-2018</strain>
    </source>
</reference>
<dbReference type="Proteomes" id="UP000821865">
    <property type="component" value="Chromosome 11"/>
</dbReference>
<sequence>MKTCPHRSAASVLKASFRCQGVRGARAGRFILAEANVSAQTIRRLYDAPPIRHFLASFVKRESVNFTGTSASETNDGTKYAIPTAGIIETTKTATSSSYSISTDTAGCGPTGGYNDMLALIAVFAACDHFEHRSTVRSTWGSALTTMPGLKVVFMLGKPGNDTVQERIAQENALHEDIVQGTFVDTYKNLTLKSLMMLRWAASFCPNAKFVLKIDDDVLLNVWDFAATLKRLAAVKLRRTIWGRVWTQSRPSRKTKGRYGKWYVPKSIFPNATYPDYVNGPAYLISGDSVPLLLRSVSVVPYFFIEDVYITGLLADKAGVRRVNDNGFAPERKHDIHPCGRPRVVTSHKWNPQSLRLAWRKMVGRIDRQRCMSLGLKAWLEGIDSL</sequence>
<name>A0ACB8DLC4_DERSI</name>